<comment type="caution">
    <text evidence="1">The sequence shown here is derived from an EMBL/GenBank/DDBJ whole genome shotgun (WGS) entry which is preliminary data.</text>
</comment>
<proteinExistence type="predicted"/>
<reference evidence="1 2" key="1">
    <citation type="submission" date="2019-02" db="EMBL/GenBank/DDBJ databases">
        <title>Deep-cultivation of Planctomycetes and their phenomic and genomic characterization uncovers novel biology.</title>
        <authorList>
            <person name="Wiegand S."/>
            <person name="Jogler M."/>
            <person name="Boedeker C."/>
            <person name="Pinto D."/>
            <person name="Vollmers J."/>
            <person name="Rivas-Marin E."/>
            <person name="Kohn T."/>
            <person name="Peeters S.H."/>
            <person name="Heuer A."/>
            <person name="Rast P."/>
            <person name="Oberbeckmann S."/>
            <person name="Bunk B."/>
            <person name="Jeske O."/>
            <person name="Meyerdierks A."/>
            <person name="Storesund J.E."/>
            <person name="Kallscheuer N."/>
            <person name="Luecker S."/>
            <person name="Lage O.M."/>
            <person name="Pohl T."/>
            <person name="Merkel B.J."/>
            <person name="Hornburger P."/>
            <person name="Mueller R.-W."/>
            <person name="Bruemmer F."/>
            <person name="Labrenz M."/>
            <person name="Spormann A.M."/>
            <person name="Op Den Camp H."/>
            <person name="Overmann J."/>
            <person name="Amann R."/>
            <person name="Jetten M.S.M."/>
            <person name="Mascher T."/>
            <person name="Medema M.H."/>
            <person name="Devos D.P."/>
            <person name="Kaster A.-K."/>
            <person name="Ovreas L."/>
            <person name="Rohde M."/>
            <person name="Galperin M.Y."/>
            <person name="Jogler C."/>
        </authorList>
    </citation>
    <scope>NUCLEOTIDE SEQUENCE [LARGE SCALE GENOMIC DNA]</scope>
    <source>
        <strain evidence="1 2">Pla22</strain>
    </source>
</reference>
<evidence type="ECO:0008006" key="3">
    <source>
        <dbReference type="Google" id="ProtNLM"/>
    </source>
</evidence>
<organism evidence="1 2">
    <name type="scientific">Rubripirellula amarantea</name>
    <dbReference type="NCBI Taxonomy" id="2527999"/>
    <lineage>
        <taxon>Bacteria</taxon>
        <taxon>Pseudomonadati</taxon>
        <taxon>Planctomycetota</taxon>
        <taxon>Planctomycetia</taxon>
        <taxon>Pirellulales</taxon>
        <taxon>Pirellulaceae</taxon>
        <taxon>Rubripirellula</taxon>
    </lineage>
</organism>
<dbReference type="GO" id="GO:0005886">
    <property type="term" value="C:plasma membrane"/>
    <property type="evidence" value="ECO:0007669"/>
    <property type="project" value="TreeGrafter"/>
</dbReference>
<protein>
    <recommendedName>
        <fullName evidence="3">AsmA-like C-terminal domain-containing protein</fullName>
    </recommendedName>
</protein>
<dbReference type="PANTHER" id="PTHR30441:SF8">
    <property type="entry name" value="DUF748 DOMAIN-CONTAINING PROTEIN"/>
    <property type="match status" value="1"/>
</dbReference>
<sequence>MKHPWRYAIARRCCYTVLAVTLVAVVFRNSIARYATATIGSRLLETELKVGSIEWGLFAVNVRDIRVAEPGSDQDQATVGRLAFALTPWQGIVRGVWVEHVSLSDPTLHLRFDSDGKLLSKFPSAGESKSGTAKIPIGKLDVRNATLAIHQSGKQTFTICGARLAARFDEEIRMHGDVPDFLGGTIEVKALVDATTLQGWTKLTVQNVRLDSEELARLPLTPAKINQEGVSATLTVHATTQHPANSSDLRQHELQCLISVKDIESSSLGTLCNEFTIRSVHRDAVLAVEGSGDMSGGNVDIAANCDWHTLPLSATASIAVDQSDLGRIASRIDPDLDFGGKFALQTQFKLTADTHTSSFSHVISYRVSDIRADAIPVEDLAGEIKCVGSLQNFDKDSLAGSLSGSLVSKGLSLKDLAQRFELPTSSGRIGLASRFDVDLSDLESPTAVTFDASLNASGLAMGEWRLQDTNARLTVKDGIASASCQDVVVLDSHSNLLAQSDAVIRVPLASEERATCNLLLSVLPTSSLAQALSVDARQCGGELMIAGAASCRVADVASPESWVAQASLRSRDLAFAGESFADVDATCELTEGRVSVPPFAMRWRMNECLVQAEGTVQDRLCIRGSLLTESFDVADVAELASQFSSTRMPASGTAQGSGQFELVTSPFNFVASGRMDLNHAMYAGSKIGHAQLDWNADPQGVRIQSSSKQFLGGGYDLIAQIQDLDWTTAVVEGRFRDIQAARLAAIVDRNLPVSGSLDGGIKVTSIASLETLQGEAWVQSRGLSVHRVPMELSAAKISIASAQAIVQGSGVIADGRFEGVANASLPNLRDHFQSDDPNLNRIPIVFQCAVERLPIESLTRHIDVPQELRTTRGTLAATLERDSSMLDGISLCKASGSVSELQVNRVGLSDRITSEITVYRDRLELRRIDGRFADGRLSGKADIRLGVHPSGTFELAANRVSLRRIAAPFSAQPIAGSGTVQIRGRVGKVISGRADLSLRHGVFAGVSIPEAKLPVDWSYSQPSKLARWQCRSGAVSAGGGNVRISSEGSFGDNLNMVTSLRIERVDSSKLIQGKSVGAGVISGDVSLRAKRAQSPKQISGTFDLTLENVKSMEMPVLDQLPNLVSLSPPRPGQGQDGGTVYGRISGGLVHVDQLAISQSNVQVLMSGNATLDGRLNFDVTASTQSDGPADQILELANSPLMLAAPAPITLVAKANELMKDRVVHVHVGGIASRPTLRLQPGKQLSQDAVRFFLKAGFGDLPAAIATRPNTQIRR</sequence>
<name>A0A5C5WL28_9BACT</name>
<keyword evidence="2" id="KW-1185">Reference proteome</keyword>
<dbReference type="GO" id="GO:0090313">
    <property type="term" value="P:regulation of protein targeting to membrane"/>
    <property type="evidence" value="ECO:0007669"/>
    <property type="project" value="TreeGrafter"/>
</dbReference>
<gene>
    <name evidence="1" type="ORF">Pla22_36080</name>
</gene>
<dbReference type="Proteomes" id="UP000316598">
    <property type="component" value="Unassembled WGS sequence"/>
</dbReference>
<dbReference type="EMBL" id="SJPI01000002">
    <property type="protein sequence ID" value="TWT50865.1"/>
    <property type="molecule type" value="Genomic_DNA"/>
</dbReference>
<dbReference type="RefSeq" id="WP_146516019.1">
    <property type="nucleotide sequence ID" value="NZ_SJPI01000002.1"/>
</dbReference>
<dbReference type="OrthoDB" id="227904at2"/>
<dbReference type="InterPro" id="IPR052894">
    <property type="entry name" value="AsmA-related"/>
</dbReference>
<accession>A0A5C5WL28</accession>
<evidence type="ECO:0000313" key="1">
    <source>
        <dbReference type="EMBL" id="TWT50865.1"/>
    </source>
</evidence>
<evidence type="ECO:0000313" key="2">
    <source>
        <dbReference type="Proteomes" id="UP000316598"/>
    </source>
</evidence>
<dbReference type="AlphaFoldDB" id="A0A5C5WL28"/>
<dbReference type="PANTHER" id="PTHR30441">
    <property type="entry name" value="DUF748 DOMAIN-CONTAINING PROTEIN"/>
    <property type="match status" value="1"/>
</dbReference>